<dbReference type="SUPFAM" id="SSF51430">
    <property type="entry name" value="NAD(P)-linked oxidoreductase"/>
    <property type="match status" value="1"/>
</dbReference>
<accession>A0A0R1JNJ2</accession>
<dbReference type="PANTHER" id="PTHR43827">
    <property type="entry name" value="2,5-DIKETO-D-GLUCONIC ACID REDUCTASE"/>
    <property type="match status" value="1"/>
</dbReference>
<name>A0A0R1JNJ2_9LACO</name>
<comment type="similarity">
    <text evidence="1">Belongs to the aldo/keto reductase family.</text>
</comment>
<dbReference type="Pfam" id="PF00248">
    <property type="entry name" value="Aldo_ket_red"/>
    <property type="match status" value="1"/>
</dbReference>
<dbReference type="InterPro" id="IPR020471">
    <property type="entry name" value="AKR"/>
</dbReference>
<dbReference type="InterPro" id="IPR018170">
    <property type="entry name" value="Aldo/ket_reductase_CS"/>
</dbReference>
<proteinExistence type="inferred from homology"/>
<evidence type="ECO:0000313" key="8">
    <source>
        <dbReference type="EMBL" id="KRK72877.1"/>
    </source>
</evidence>
<keyword evidence="2" id="KW-0521">NADP</keyword>
<dbReference type="InterPro" id="IPR023210">
    <property type="entry name" value="NADP_OxRdtase_dom"/>
</dbReference>
<evidence type="ECO:0000256" key="4">
    <source>
        <dbReference type="PIRSR" id="PIRSR000097-1"/>
    </source>
</evidence>
<keyword evidence="3" id="KW-0560">Oxidoreductase</keyword>
<evidence type="ECO:0000259" key="7">
    <source>
        <dbReference type="Pfam" id="PF00248"/>
    </source>
</evidence>
<dbReference type="PROSITE" id="PS00062">
    <property type="entry name" value="ALDOKETO_REDUCTASE_2"/>
    <property type="match status" value="1"/>
</dbReference>
<feature type="site" description="Lowers pKa of active site Tyr" evidence="6">
    <location>
        <position position="79"/>
    </location>
</feature>
<evidence type="ECO:0000256" key="1">
    <source>
        <dbReference type="ARBA" id="ARBA00007905"/>
    </source>
</evidence>
<feature type="domain" description="NADP-dependent oxidoreductase" evidence="7">
    <location>
        <begin position="20"/>
        <end position="269"/>
    </location>
</feature>
<evidence type="ECO:0000256" key="2">
    <source>
        <dbReference type="ARBA" id="ARBA00022857"/>
    </source>
</evidence>
<evidence type="ECO:0000256" key="5">
    <source>
        <dbReference type="PIRSR" id="PIRSR000097-2"/>
    </source>
</evidence>
<dbReference type="Gene3D" id="3.20.20.100">
    <property type="entry name" value="NADP-dependent oxidoreductase domain"/>
    <property type="match status" value="1"/>
</dbReference>
<organism evidence="8 9">
    <name type="scientific">Lacticaseibacillus nasuensis JCM 17158</name>
    <dbReference type="NCBI Taxonomy" id="1291734"/>
    <lineage>
        <taxon>Bacteria</taxon>
        <taxon>Bacillati</taxon>
        <taxon>Bacillota</taxon>
        <taxon>Bacilli</taxon>
        <taxon>Lactobacillales</taxon>
        <taxon>Lactobacillaceae</taxon>
        <taxon>Lacticaseibacillus</taxon>
    </lineage>
</organism>
<dbReference type="InterPro" id="IPR036812">
    <property type="entry name" value="NAD(P)_OxRdtase_dom_sf"/>
</dbReference>
<dbReference type="AlphaFoldDB" id="A0A0R1JNJ2"/>
<protein>
    <submittedName>
        <fullName evidence="8">Oxidoreductase</fullName>
    </submittedName>
</protein>
<dbReference type="GO" id="GO:0016616">
    <property type="term" value="F:oxidoreductase activity, acting on the CH-OH group of donors, NAD or NADP as acceptor"/>
    <property type="evidence" value="ECO:0007669"/>
    <property type="project" value="UniProtKB-ARBA"/>
</dbReference>
<dbReference type="PRINTS" id="PR00069">
    <property type="entry name" value="ALDKETRDTASE"/>
</dbReference>
<reference evidence="8 9" key="1">
    <citation type="journal article" date="2015" name="Genome Announc.">
        <title>Expanding the biotechnology potential of lactobacilli through comparative genomics of 213 strains and associated genera.</title>
        <authorList>
            <person name="Sun Z."/>
            <person name="Harris H.M."/>
            <person name="McCann A."/>
            <person name="Guo C."/>
            <person name="Argimon S."/>
            <person name="Zhang W."/>
            <person name="Yang X."/>
            <person name="Jeffery I.B."/>
            <person name="Cooney J.C."/>
            <person name="Kagawa T.F."/>
            <person name="Liu W."/>
            <person name="Song Y."/>
            <person name="Salvetti E."/>
            <person name="Wrobel A."/>
            <person name="Rasinkangas P."/>
            <person name="Parkhill J."/>
            <person name="Rea M.C."/>
            <person name="O'Sullivan O."/>
            <person name="Ritari J."/>
            <person name="Douillard F.P."/>
            <person name="Paul Ross R."/>
            <person name="Yang R."/>
            <person name="Briner A.E."/>
            <person name="Felis G.E."/>
            <person name="de Vos W.M."/>
            <person name="Barrangou R."/>
            <person name="Klaenhammer T.R."/>
            <person name="Caufield P.W."/>
            <person name="Cui Y."/>
            <person name="Zhang H."/>
            <person name="O'Toole P.W."/>
        </authorList>
    </citation>
    <scope>NUCLEOTIDE SEQUENCE [LARGE SCALE GENOMIC DNA]</scope>
    <source>
        <strain evidence="8 9">JCM 17158</strain>
    </source>
</reference>
<dbReference type="Proteomes" id="UP000051804">
    <property type="component" value="Unassembled WGS sequence"/>
</dbReference>
<evidence type="ECO:0000256" key="3">
    <source>
        <dbReference type="ARBA" id="ARBA00023002"/>
    </source>
</evidence>
<dbReference type="PROSITE" id="PS00798">
    <property type="entry name" value="ALDOKETO_REDUCTASE_1"/>
    <property type="match status" value="1"/>
</dbReference>
<dbReference type="PANTHER" id="PTHR43827:SF3">
    <property type="entry name" value="NADP-DEPENDENT OXIDOREDUCTASE DOMAIN-CONTAINING PROTEIN"/>
    <property type="match status" value="1"/>
</dbReference>
<dbReference type="CDD" id="cd19071">
    <property type="entry name" value="AKR_AKR1-5-like"/>
    <property type="match status" value="1"/>
</dbReference>
<evidence type="ECO:0000256" key="6">
    <source>
        <dbReference type="PIRSR" id="PIRSR000097-3"/>
    </source>
</evidence>
<comment type="caution">
    <text evidence="8">The sequence shown here is derived from an EMBL/GenBank/DDBJ whole genome shotgun (WGS) entry which is preliminary data.</text>
</comment>
<dbReference type="FunFam" id="3.20.20.100:FF:000002">
    <property type="entry name" value="2,5-diketo-D-gluconic acid reductase A"/>
    <property type="match status" value="1"/>
</dbReference>
<sequence>MTSSILTDTYTLANGVTIPKVGFGTWQIPQSQAEEAVYNALTLGYRHIDTALAYQNEQGVGAGIKDAGIPREQIFVTTKLPAETKTYAGAKQDFETSLKNLGLDYVDLYLIHAPWPWAKRGNYDQENKDVWRAMEEIYQSGRAKAIGISNFGVPEMKNIFAGATVKPMVNQIQYHVGYTENVITKFAKDNGLLVEAYSPLATGRLLQDPDLTAIAESYNVSIAQLAIKFCLQNGTLPLPKATHRDHAEINAQLDFTISDKDMAKLNSLEEE</sequence>
<dbReference type="PATRIC" id="fig|1291734.4.peg.1332"/>
<dbReference type="EMBL" id="AZDJ01000016">
    <property type="protein sequence ID" value="KRK72877.1"/>
    <property type="molecule type" value="Genomic_DNA"/>
</dbReference>
<dbReference type="OrthoDB" id="9804790at2"/>
<keyword evidence="9" id="KW-1185">Reference proteome</keyword>
<feature type="active site" description="Proton donor" evidence="4">
    <location>
        <position position="54"/>
    </location>
</feature>
<dbReference type="PIRSF" id="PIRSF000097">
    <property type="entry name" value="AKR"/>
    <property type="match status" value="1"/>
</dbReference>
<dbReference type="STRING" id="1291734.FD02_GL001295"/>
<evidence type="ECO:0000313" key="9">
    <source>
        <dbReference type="Proteomes" id="UP000051804"/>
    </source>
</evidence>
<gene>
    <name evidence="8" type="ORF">FD02_GL001295</name>
</gene>
<feature type="binding site" evidence="5">
    <location>
        <position position="112"/>
    </location>
    <ligand>
        <name>substrate</name>
    </ligand>
</feature>
<dbReference type="RefSeq" id="WP_056950810.1">
    <property type="nucleotide sequence ID" value="NZ_AZDJ01000016.1"/>
</dbReference>